<dbReference type="OrthoDB" id="10371603at2759"/>
<keyword evidence="3" id="KW-1185">Reference proteome</keyword>
<dbReference type="Proteomes" id="UP000664203">
    <property type="component" value="Unassembled WGS sequence"/>
</dbReference>
<dbReference type="AlphaFoldDB" id="A0A8H3IJ49"/>
<feature type="region of interest" description="Disordered" evidence="1">
    <location>
        <begin position="119"/>
        <end position="166"/>
    </location>
</feature>
<feature type="compositionally biased region" description="Gly residues" evidence="1">
    <location>
        <begin position="156"/>
        <end position="166"/>
    </location>
</feature>
<organism evidence="2 3">
    <name type="scientific">Alectoria fallacina</name>
    <dbReference type="NCBI Taxonomy" id="1903189"/>
    <lineage>
        <taxon>Eukaryota</taxon>
        <taxon>Fungi</taxon>
        <taxon>Dikarya</taxon>
        <taxon>Ascomycota</taxon>
        <taxon>Pezizomycotina</taxon>
        <taxon>Lecanoromycetes</taxon>
        <taxon>OSLEUM clade</taxon>
        <taxon>Lecanoromycetidae</taxon>
        <taxon>Lecanorales</taxon>
        <taxon>Lecanorineae</taxon>
        <taxon>Parmeliaceae</taxon>
        <taxon>Alectoria</taxon>
    </lineage>
</organism>
<accession>A0A8H3IJ49</accession>
<evidence type="ECO:0000313" key="2">
    <source>
        <dbReference type="EMBL" id="CAF9920708.1"/>
    </source>
</evidence>
<name>A0A8H3IJ49_9LECA</name>
<sequence>MSTFSFTTPKRKNPIQRWGLSADIRDLDTIMICLTSSGSVLSSVDVVEVLQRRNPSKYGAMKVKDVEEVFNFCFSRWNSADVPWGLWAERVAVSKDGGTASEDMARRVEVILAGAKDELGTGAGEQGGAGKETKQVAEGGVEGVGDGEEAGCAGRSEGGSGKGNAD</sequence>
<proteinExistence type="predicted"/>
<evidence type="ECO:0000256" key="1">
    <source>
        <dbReference type="SAM" id="MobiDB-lite"/>
    </source>
</evidence>
<dbReference type="EMBL" id="CAJPDR010000138">
    <property type="protein sequence ID" value="CAF9920708.1"/>
    <property type="molecule type" value="Genomic_DNA"/>
</dbReference>
<feature type="compositionally biased region" description="Gly residues" evidence="1">
    <location>
        <begin position="121"/>
        <end position="130"/>
    </location>
</feature>
<gene>
    <name evidence="2" type="ORF">ALECFALPRED_001608</name>
</gene>
<evidence type="ECO:0000313" key="3">
    <source>
        <dbReference type="Proteomes" id="UP000664203"/>
    </source>
</evidence>
<reference evidence="2" key="1">
    <citation type="submission" date="2021-03" db="EMBL/GenBank/DDBJ databases">
        <authorList>
            <person name="Tagirdzhanova G."/>
        </authorList>
    </citation>
    <scope>NUCLEOTIDE SEQUENCE</scope>
</reference>
<protein>
    <submittedName>
        <fullName evidence="2">Uncharacterized protein</fullName>
    </submittedName>
</protein>
<comment type="caution">
    <text evidence="2">The sequence shown here is derived from an EMBL/GenBank/DDBJ whole genome shotgun (WGS) entry which is preliminary data.</text>
</comment>